<dbReference type="OrthoDB" id="9784270at2"/>
<reference evidence="4 5" key="1">
    <citation type="submission" date="2019-02" db="EMBL/GenBank/DDBJ databases">
        <title>Deep-cultivation of Planctomycetes and their phenomic and genomic characterization uncovers novel biology.</title>
        <authorList>
            <person name="Wiegand S."/>
            <person name="Jogler M."/>
            <person name="Boedeker C."/>
            <person name="Pinto D."/>
            <person name="Vollmers J."/>
            <person name="Rivas-Marin E."/>
            <person name="Kohn T."/>
            <person name="Peeters S.H."/>
            <person name="Heuer A."/>
            <person name="Rast P."/>
            <person name="Oberbeckmann S."/>
            <person name="Bunk B."/>
            <person name="Jeske O."/>
            <person name="Meyerdierks A."/>
            <person name="Storesund J.E."/>
            <person name="Kallscheuer N."/>
            <person name="Luecker S."/>
            <person name="Lage O.M."/>
            <person name="Pohl T."/>
            <person name="Merkel B.J."/>
            <person name="Hornburger P."/>
            <person name="Mueller R.-W."/>
            <person name="Bruemmer F."/>
            <person name="Labrenz M."/>
            <person name="Spormann A.M."/>
            <person name="Op Den Camp H."/>
            <person name="Overmann J."/>
            <person name="Amann R."/>
            <person name="Jetten M.S.M."/>
            <person name="Mascher T."/>
            <person name="Medema M.H."/>
            <person name="Devos D.P."/>
            <person name="Kaster A.-K."/>
            <person name="Ovreas L."/>
            <person name="Rohde M."/>
            <person name="Galperin M.Y."/>
            <person name="Jogler C."/>
        </authorList>
    </citation>
    <scope>NUCLEOTIDE SEQUENCE [LARGE SCALE GENOMIC DNA]</scope>
    <source>
        <strain evidence="4 5">Pan54</strain>
    </source>
</reference>
<evidence type="ECO:0000313" key="4">
    <source>
        <dbReference type="EMBL" id="TWT63111.1"/>
    </source>
</evidence>
<accession>A0A5C5XKZ8</accession>
<evidence type="ECO:0000259" key="3">
    <source>
        <dbReference type="Pfam" id="PF24755"/>
    </source>
</evidence>
<name>A0A5C5XKZ8_9PLAN</name>
<dbReference type="InterPro" id="IPR056174">
    <property type="entry name" value="SpoVR_N"/>
</dbReference>
<feature type="domain" description="SpoVR protein-like N-terminal" evidence="2">
    <location>
        <begin position="11"/>
        <end position="430"/>
    </location>
</feature>
<dbReference type="AlphaFoldDB" id="A0A5C5XKZ8"/>
<comment type="caution">
    <text evidence="4">The sequence shown here is derived from an EMBL/GenBank/DDBJ whole genome shotgun (WGS) entry which is preliminary data.</text>
</comment>
<evidence type="ECO:0000313" key="5">
    <source>
        <dbReference type="Proteomes" id="UP000316095"/>
    </source>
</evidence>
<dbReference type="InterPro" id="IPR007390">
    <property type="entry name" value="Spore_V_R"/>
</dbReference>
<keyword evidence="5" id="KW-1185">Reference proteome</keyword>
<dbReference type="Proteomes" id="UP000316095">
    <property type="component" value="Unassembled WGS sequence"/>
</dbReference>
<proteinExistence type="predicted"/>
<sequence length="514" mass="61075">MSISTYRPLPDDIRAIQDEMEKVAASYGLDFYETIFEMLDYEELSRFAAYGGFPIRYPHWRFGAQFDELMKGYSYGLQKIYEMVINTDPCYAYLLNCNSMTDQKLVIAHVYGHCDFFKNNAWFSKTNRRMLDQLANHAARINRYIDRYGHEAVEEFIDSCLSIEDLIDPYSPHIVRSVKQRKQPSDAGDEEPETNDRRFRAKDYMDSFVNPQEVLDQERSQQQEEYQRQHVNRSFPAEPVRDVLQFLIEHGQLREWQRDVLSIIREEAYYFAPQGQTKIMNEGWASYWHTTIMTNHGLTDAEVIDYADHHSGTMATSPTRLNPYKLGIELFRDIEERWNRGQFGSEWDNCDDVEVRDHWDKKLGLGREKIFEVRRIHNDITFIDTFLTEDFCRRHRMFSFAYNDEEKTYEIESREFKDVKQHLLRNLTNYGRPQIRVIDGNYRNRGELYLQHQFAGIELKLDDAEDTLHNVQKLWGRPVNLETVIDETLHLLTFDGQTHRRSPLTKNETFTLTN</sequence>
<gene>
    <name evidence="4" type="ORF">Pan54_38620</name>
</gene>
<dbReference type="EMBL" id="SJPG01000001">
    <property type="protein sequence ID" value="TWT63111.1"/>
    <property type="molecule type" value="Genomic_DNA"/>
</dbReference>
<feature type="region of interest" description="Disordered" evidence="1">
    <location>
        <begin position="177"/>
        <end position="201"/>
    </location>
</feature>
<evidence type="ECO:0000259" key="2">
    <source>
        <dbReference type="Pfam" id="PF04293"/>
    </source>
</evidence>
<dbReference type="Pfam" id="PF24755">
    <property type="entry name" value="SpoVR_C"/>
    <property type="match status" value="1"/>
</dbReference>
<feature type="domain" description="SpoVR-like C-terminal" evidence="3">
    <location>
        <begin position="433"/>
        <end position="484"/>
    </location>
</feature>
<dbReference type="PANTHER" id="PTHR30029">
    <property type="entry name" value="STAGE V SPORULATION PROTEIN R"/>
    <property type="match status" value="1"/>
</dbReference>
<dbReference type="InterPro" id="IPR057008">
    <property type="entry name" value="SpoVR-like_C"/>
</dbReference>
<organism evidence="4 5">
    <name type="scientific">Rubinisphaera italica</name>
    <dbReference type="NCBI Taxonomy" id="2527969"/>
    <lineage>
        <taxon>Bacteria</taxon>
        <taxon>Pseudomonadati</taxon>
        <taxon>Planctomycetota</taxon>
        <taxon>Planctomycetia</taxon>
        <taxon>Planctomycetales</taxon>
        <taxon>Planctomycetaceae</taxon>
        <taxon>Rubinisphaera</taxon>
    </lineage>
</organism>
<protein>
    <submittedName>
        <fullName evidence="4">SpoVR family protein</fullName>
    </submittedName>
</protein>
<dbReference type="PANTHER" id="PTHR30029:SF2">
    <property type="entry name" value="STAGE V SPORULATION PROTEIN R"/>
    <property type="match status" value="1"/>
</dbReference>
<dbReference type="RefSeq" id="WP_146504896.1">
    <property type="nucleotide sequence ID" value="NZ_SJPG01000001.1"/>
</dbReference>
<dbReference type="Pfam" id="PF04293">
    <property type="entry name" value="SpoVR"/>
    <property type="match status" value="1"/>
</dbReference>
<evidence type="ECO:0000256" key="1">
    <source>
        <dbReference type="SAM" id="MobiDB-lite"/>
    </source>
</evidence>